<dbReference type="GO" id="GO:0005504">
    <property type="term" value="F:fatty acid binding"/>
    <property type="evidence" value="ECO:0007669"/>
    <property type="project" value="TreeGrafter"/>
</dbReference>
<comment type="cofactor">
    <cofactor evidence="1">
        <name>FAD</name>
        <dbReference type="ChEBI" id="CHEBI:57692"/>
    </cofactor>
</comment>
<feature type="domain" description="Acyl-CoA oxidase C-terminal" evidence="13">
    <location>
        <begin position="485"/>
        <end position="632"/>
    </location>
</feature>
<reference evidence="16" key="1">
    <citation type="submission" date="2020-01" db="EMBL/GenBank/DDBJ databases">
        <title>Development of genomics and gene disruption for Polysphondylium violaceum indicates a role for the polyketide synthase stlB in stalk morphogenesis.</title>
        <authorList>
            <person name="Narita B."/>
            <person name="Kawabe Y."/>
            <person name="Kin K."/>
            <person name="Saito T."/>
            <person name="Gibbs R."/>
            <person name="Kuspa A."/>
            <person name="Muzny D."/>
            <person name="Queller D."/>
            <person name="Richards S."/>
            <person name="Strassman J."/>
            <person name="Sucgang R."/>
            <person name="Worley K."/>
            <person name="Schaap P."/>
        </authorList>
    </citation>
    <scope>NUCLEOTIDE SEQUENCE</scope>
    <source>
        <strain evidence="16">QSvi11</strain>
    </source>
</reference>
<evidence type="ECO:0000256" key="5">
    <source>
        <dbReference type="ARBA" id="ARBA00022827"/>
    </source>
</evidence>
<evidence type="ECO:0000256" key="6">
    <source>
        <dbReference type="ARBA" id="ARBA00022832"/>
    </source>
</evidence>
<proteinExistence type="inferred from homology"/>
<evidence type="ECO:0000256" key="10">
    <source>
        <dbReference type="PIRNR" id="PIRNR000168"/>
    </source>
</evidence>
<keyword evidence="6" id="KW-0276">Fatty acid metabolism</keyword>
<dbReference type="InterPro" id="IPR009100">
    <property type="entry name" value="AcylCoA_DH/oxidase_NM_dom_sf"/>
</dbReference>
<dbReference type="InterPro" id="IPR006091">
    <property type="entry name" value="Acyl-CoA_Oxase/DH_mid-dom"/>
</dbReference>
<dbReference type="GO" id="GO:0055088">
    <property type="term" value="P:lipid homeostasis"/>
    <property type="evidence" value="ECO:0007669"/>
    <property type="project" value="TreeGrafter"/>
</dbReference>
<feature type="domain" description="Acyl-CoA oxidase/dehydrogenase middle" evidence="14">
    <location>
        <begin position="134"/>
        <end position="243"/>
    </location>
</feature>
<comment type="caution">
    <text evidence="16">The sequence shown here is derived from an EMBL/GenBank/DDBJ whole genome shotgun (WGS) entry which is preliminary data.</text>
</comment>
<feature type="binding site" evidence="12">
    <location>
        <position position="177"/>
    </location>
    <ligand>
        <name>FAD</name>
        <dbReference type="ChEBI" id="CHEBI:57692"/>
    </ligand>
</feature>
<dbReference type="Proteomes" id="UP000695562">
    <property type="component" value="Unassembled WGS sequence"/>
</dbReference>
<dbReference type="Pfam" id="PF22924">
    <property type="entry name" value="ACOX_C_alpha1"/>
    <property type="match status" value="1"/>
</dbReference>
<evidence type="ECO:0000259" key="14">
    <source>
        <dbReference type="Pfam" id="PF02770"/>
    </source>
</evidence>
<feature type="active site" description="Proton acceptor" evidence="11">
    <location>
        <position position="419"/>
    </location>
</feature>
<keyword evidence="5 10" id="KW-0274">FAD</keyword>
<dbReference type="InterPro" id="IPR036250">
    <property type="entry name" value="AcylCo_DH-like_C"/>
</dbReference>
<dbReference type="EMBL" id="AJWJ01000282">
    <property type="protein sequence ID" value="KAF2072410.1"/>
    <property type="molecule type" value="Genomic_DNA"/>
</dbReference>
<dbReference type="FunFam" id="1.20.140.10:FF:000010">
    <property type="entry name" value="Acyl-coenzyme A oxidase"/>
    <property type="match status" value="1"/>
</dbReference>
<accession>A0A8J4PSX3</accession>
<evidence type="ECO:0000256" key="7">
    <source>
        <dbReference type="ARBA" id="ARBA00023002"/>
    </source>
</evidence>
<dbReference type="GO" id="GO:0003997">
    <property type="term" value="F:acyl-CoA oxidase activity"/>
    <property type="evidence" value="ECO:0007669"/>
    <property type="project" value="InterPro"/>
</dbReference>
<dbReference type="PANTHER" id="PTHR10909">
    <property type="entry name" value="ELECTRON TRANSPORT OXIDOREDUCTASE"/>
    <property type="match status" value="1"/>
</dbReference>
<dbReference type="InterPro" id="IPR012258">
    <property type="entry name" value="Acyl-CoA_oxidase"/>
</dbReference>
<keyword evidence="17" id="KW-1185">Reference proteome</keyword>
<evidence type="ECO:0000259" key="15">
    <source>
        <dbReference type="Pfam" id="PF22924"/>
    </source>
</evidence>
<comment type="similarity">
    <text evidence="3 10">Belongs to the acyl-CoA oxidase family.</text>
</comment>
<dbReference type="AlphaFoldDB" id="A0A8J4PSX3"/>
<evidence type="ECO:0000313" key="17">
    <source>
        <dbReference type="Proteomes" id="UP000695562"/>
    </source>
</evidence>
<evidence type="ECO:0000256" key="3">
    <source>
        <dbReference type="ARBA" id="ARBA00006288"/>
    </source>
</evidence>
<evidence type="ECO:0000256" key="11">
    <source>
        <dbReference type="PIRSR" id="PIRSR000168-1"/>
    </source>
</evidence>
<evidence type="ECO:0000313" key="16">
    <source>
        <dbReference type="EMBL" id="KAF2072410.1"/>
    </source>
</evidence>
<dbReference type="Pfam" id="PF01756">
    <property type="entry name" value="ACOX"/>
    <property type="match status" value="1"/>
</dbReference>
<dbReference type="Gene3D" id="2.40.110.10">
    <property type="entry name" value="Butyryl-CoA Dehydrogenase, subunit A, domain 2"/>
    <property type="match status" value="1"/>
</dbReference>
<dbReference type="FunFam" id="2.40.110.10:FF:000005">
    <property type="entry name" value="Acyl-coenzyme A oxidase"/>
    <property type="match status" value="1"/>
</dbReference>
<keyword evidence="7" id="KW-0560">Oxidoreductase</keyword>
<name>A0A8J4PSX3_9MYCE</name>
<dbReference type="SUPFAM" id="SSF56645">
    <property type="entry name" value="Acyl-CoA dehydrogenase NM domain-like"/>
    <property type="match status" value="1"/>
</dbReference>
<evidence type="ECO:0000256" key="2">
    <source>
        <dbReference type="ARBA" id="ARBA00004275"/>
    </source>
</evidence>
<feature type="binding site" evidence="12">
    <location>
        <position position="138"/>
    </location>
    <ligand>
        <name>FAD</name>
        <dbReference type="ChEBI" id="CHEBI:57692"/>
    </ligand>
</feature>
<dbReference type="FunFam" id="1.20.140.10:FF:000007">
    <property type="entry name" value="Acyl-coenzyme A oxidase"/>
    <property type="match status" value="1"/>
</dbReference>
<feature type="domain" description="Acyl-CoA oxidase C-alpha1" evidence="15">
    <location>
        <begin position="281"/>
        <end position="434"/>
    </location>
</feature>
<dbReference type="GO" id="GO:0071949">
    <property type="term" value="F:FAD binding"/>
    <property type="evidence" value="ECO:0007669"/>
    <property type="project" value="InterPro"/>
</dbReference>
<dbReference type="InterPro" id="IPR002655">
    <property type="entry name" value="Acyl-CoA_oxidase_C"/>
</dbReference>
<dbReference type="Gene3D" id="1.20.140.10">
    <property type="entry name" value="Butyryl-CoA Dehydrogenase, subunit A, domain 3"/>
    <property type="match status" value="2"/>
</dbReference>
<dbReference type="SUPFAM" id="SSF47203">
    <property type="entry name" value="Acyl-CoA dehydrogenase C-terminal domain-like"/>
    <property type="match status" value="2"/>
</dbReference>
<gene>
    <name evidence="16" type="ORF">CYY_006267</name>
</gene>
<dbReference type="InterPro" id="IPR055060">
    <property type="entry name" value="ACOX_C_alpha1"/>
</dbReference>
<protein>
    <recommendedName>
        <fullName evidence="10">Acyl-coenzyme A oxidase</fullName>
    </recommendedName>
</protein>
<evidence type="ECO:0000256" key="4">
    <source>
        <dbReference type="ARBA" id="ARBA00022630"/>
    </source>
</evidence>
<sequence length="639" mass="73440">MDIIKYNVDVNQLYKIRNRLSKYQKSVDEFKSLIYRNIDSIPVIDTTAHDHQDQTHRNAFDICKLKQFDIQQLKNDPEQFLALLFAVVNSCDFSVAAKIVIHFQLFGGSILELGTQQHHQKYFNDINSMKIVGGFAMTEMGHGSNVRQIETTAHYDLKSKEFIINSPTLASTKFWIGNIARYGTHVVLFCKLIFNQEDKGVHGIVVPIRDLETMKVFPGIELGGCGPKLGWNGIDNAWIRFKNYRVPRENLLNKFANISENGEYHTTISSPGKLFQQTISQLVFGRMLYVCGPIFSINYCLNTAIRYAFSRRQFGEKGKKEELIINYPSHYRVLMPMLGTLIAFEFGRDSIIEKLIHSKKYEQDVEETHAVVSGVKALINEYNMTYLNKLRAFCGGNGISSYNLFGYFRSELDIFQTAEGDGSVLYQQLSKFLLSEYKKWYKKEGVTGYIIKEVQTFLSTNPIYTHSRSMPYILSNEFHHHAFLYRFEKYRAIVIEKLSQSKSKGMSFMQGWNDSLLNVIELAKAYTHLFILEQSHLALKKVSDTNSRTLLNDLVKLYALSNIESDFSFYRNWNFISAGKAFAISDAVRDLCVAIKPYSLQILDSSKIDEHRFNIPLAHTDGDYLKHMAERVGIPISKL</sequence>
<dbReference type="GO" id="GO:0005777">
    <property type="term" value="C:peroxisome"/>
    <property type="evidence" value="ECO:0007669"/>
    <property type="project" value="UniProtKB-SubCell"/>
</dbReference>
<evidence type="ECO:0000256" key="9">
    <source>
        <dbReference type="ARBA" id="ARBA00023140"/>
    </source>
</evidence>
<evidence type="ECO:0000256" key="1">
    <source>
        <dbReference type="ARBA" id="ARBA00001974"/>
    </source>
</evidence>
<evidence type="ECO:0000256" key="12">
    <source>
        <dbReference type="PIRSR" id="PIRSR000168-2"/>
    </source>
</evidence>
<dbReference type="PANTHER" id="PTHR10909:SF267">
    <property type="entry name" value="ACYL-COENZYME A OXIDASE"/>
    <property type="match status" value="1"/>
</dbReference>
<evidence type="ECO:0000259" key="13">
    <source>
        <dbReference type="Pfam" id="PF01756"/>
    </source>
</evidence>
<organism evidence="16 17">
    <name type="scientific">Polysphondylium violaceum</name>
    <dbReference type="NCBI Taxonomy" id="133409"/>
    <lineage>
        <taxon>Eukaryota</taxon>
        <taxon>Amoebozoa</taxon>
        <taxon>Evosea</taxon>
        <taxon>Eumycetozoa</taxon>
        <taxon>Dictyostelia</taxon>
        <taxon>Dictyosteliales</taxon>
        <taxon>Dictyosteliaceae</taxon>
        <taxon>Polysphondylium</taxon>
    </lineage>
</organism>
<dbReference type="PIRSF" id="PIRSF000168">
    <property type="entry name" value="Acyl-CoA_oxidase"/>
    <property type="match status" value="1"/>
</dbReference>
<dbReference type="InterPro" id="IPR046373">
    <property type="entry name" value="Acyl-CoA_Oxase/DH_mid-dom_sf"/>
</dbReference>
<dbReference type="GO" id="GO:0033540">
    <property type="term" value="P:fatty acid beta-oxidation using acyl-CoA oxidase"/>
    <property type="evidence" value="ECO:0007669"/>
    <property type="project" value="TreeGrafter"/>
</dbReference>
<keyword evidence="8" id="KW-0443">Lipid metabolism</keyword>
<keyword evidence="4 10" id="KW-0285">Flavoprotein</keyword>
<dbReference type="OrthoDB" id="538336at2759"/>
<evidence type="ECO:0000256" key="8">
    <source>
        <dbReference type="ARBA" id="ARBA00023098"/>
    </source>
</evidence>
<dbReference type="Pfam" id="PF02770">
    <property type="entry name" value="Acyl-CoA_dh_M"/>
    <property type="match status" value="1"/>
</dbReference>
<keyword evidence="9" id="KW-0576">Peroxisome</keyword>
<comment type="subcellular location">
    <subcellularLocation>
        <location evidence="2">Peroxisome</location>
    </subcellularLocation>
</comment>